<dbReference type="SMART" id="SM00065">
    <property type="entry name" value="GAF"/>
    <property type="match status" value="1"/>
</dbReference>
<dbReference type="Proteomes" id="UP000241206">
    <property type="component" value="Unassembled WGS sequence"/>
</dbReference>
<dbReference type="SUPFAM" id="SSF55781">
    <property type="entry name" value="GAF domain-like"/>
    <property type="match status" value="1"/>
</dbReference>
<comment type="caution">
    <text evidence="3">The sequence shown here is derived from an EMBL/GenBank/DDBJ whole genome shotgun (WGS) entry which is preliminary data.</text>
</comment>
<dbReference type="InterPro" id="IPR029016">
    <property type="entry name" value="GAF-like_dom_sf"/>
</dbReference>
<name>A0A2T4I0W3_9SPHN</name>
<evidence type="ECO:0000313" key="4">
    <source>
        <dbReference type="Proteomes" id="UP000241206"/>
    </source>
</evidence>
<gene>
    <name evidence="3" type="ORF">CV103_09315</name>
</gene>
<protein>
    <submittedName>
        <fullName evidence="3">GAF domain-containing protein</fullName>
    </submittedName>
</protein>
<dbReference type="InterPro" id="IPR003018">
    <property type="entry name" value="GAF"/>
</dbReference>
<dbReference type="EMBL" id="PHHF01000041">
    <property type="protein sequence ID" value="PTD22541.1"/>
    <property type="molecule type" value="Genomic_DNA"/>
</dbReference>
<dbReference type="AlphaFoldDB" id="A0A2T4I0W3"/>
<keyword evidence="1" id="KW-0472">Membrane</keyword>
<dbReference type="Pfam" id="PF13185">
    <property type="entry name" value="GAF_2"/>
    <property type="match status" value="1"/>
</dbReference>
<feature type="domain" description="GAF" evidence="2">
    <location>
        <begin position="29"/>
        <end position="171"/>
    </location>
</feature>
<sequence length="191" mass="20715">MKGAAGFADEDDRWYSLASTIEQLAGARSDDEVIDMLRGSARSIVGADGIAVVLKDGDQCFYVAEDAVEPLWAGQRFPAETCVSGWAMRHRQTAVIPDITADPRVPIEAYRQTFVRSLVMVPIGAPAAIAALGAYWDRIRVPKKTEVAMPEALARSAATAIENARLIARLHAMNRDLAQRLAELDGRSGPH</sequence>
<keyword evidence="1" id="KW-1133">Transmembrane helix</keyword>
<organism evidence="3 4">
    <name type="scientific">Edaphosphingomonas fennica</name>
    <dbReference type="NCBI Taxonomy" id="114404"/>
    <lineage>
        <taxon>Bacteria</taxon>
        <taxon>Pseudomonadati</taxon>
        <taxon>Pseudomonadota</taxon>
        <taxon>Alphaproteobacteria</taxon>
        <taxon>Sphingomonadales</taxon>
        <taxon>Rhizorhabdaceae</taxon>
        <taxon>Edaphosphingomonas</taxon>
    </lineage>
</organism>
<feature type="transmembrane region" description="Helical" evidence="1">
    <location>
        <begin position="114"/>
        <end position="136"/>
    </location>
</feature>
<keyword evidence="4" id="KW-1185">Reference proteome</keyword>
<accession>A0A2T4I0W3</accession>
<evidence type="ECO:0000313" key="3">
    <source>
        <dbReference type="EMBL" id="PTD22541.1"/>
    </source>
</evidence>
<evidence type="ECO:0000256" key="1">
    <source>
        <dbReference type="SAM" id="Phobius"/>
    </source>
</evidence>
<evidence type="ECO:0000259" key="2">
    <source>
        <dbReference type="SMART" id="SM00065"/>
    </source>
</evidence>
<dbReference type="Gene3D" id="3.30.450.40">
    <property type="match status" value="1"/>
</dbReference>
<keyword evidence="1" id="KW-0812">Transmembrane</keyword>
<reference evidence="3 4" key="1">
    <citation type="submission" date="2017-11" db="EMBL/GenBank/DDBJ databases">
        <title>Sphingomonas oleivorans sp. nov., isolated from oil-contaminated soil.</title>
        <authorList>
            <person name="Wang L."/>
            <person name="Chen L."/>
        </authorList>
    </citation>
    <scope>NUCLEOTIDE SEQUENCE [LARGE SCALE GENOMIC DNA]</scope>
    <source>
        <strain evidence="3 4">K101</strain>
    </source>
</reference>
<proteinExistence type="predicted"/>